<keyword evidence="1" id="KW-1133">Transmembrane helix</keyword>
<comment type="caution">
    <text evidence="2">The sequence shown here is derived from an EMBL/GenBank/DDBJ whole genome shotgun (WGS) entry which is preliminary data.</text>
</comment>
<feature type="transmembrane region" description="Helical" evidence="1">
    <location>
        <begin position="33"/>
        <end position="51"/>
    </location>
</feature>
<gene>
    <name evidence="2" type="ORF">LXM26_04270</name>
</gene>
<reference evidence="2" key="1">
    <citation type="submission" date="2021-12" db="EMBL/GenBank/DDBJ databases">
        <title>Novel species in genus Dyadobacter.</title>
        <authorList>
            <person name="Ma C."/>
        </authorList>
    </citation>
    <scope>NUCLEOTIDE SEQUENCE</scope>
    <source>
        <strain evidence="2">LJ419</strain>
    </source>
</reference>
<name>A0A9X1PI04_9BACT</name>
<proteinExistence type="predicted"/>
<dbReference type="Proteomes" id="UP001139000">
    <property type="component" value="Unassembled WGS sequence"/>
</dbReference>
<protein>
    <submittedName>
        <fullName evidence="2">Uncharacterized protein</fullName>
    </submittedName>
</protein>
<dbReference type="AlphaFoldDB" id="A0A9X1PI04"/>
<keyword evidence="1" id="KW-0472">Membrane</keyword>
<accession>A0A9X1PI04</accession>
<keyword evidence="1" id="KW-0812">Transmembrane</keyword>
<evidence type="ECO:0000313" key="3">
    <source>
        <dbReference type="Proteomes" id="UP001139000"/>
    </source>
</evidence>
<organism evidence="2 3">
    <name type="scientific">Dyadobacter chenwenxiniae</name>
    <dbReference type="NCBI Taxonomy" id="2906456"/>
    <lineage>
        <taxon>Bacteria</taxon>
        <taxon>Pseudomonadati</taxon>
        <taxon>Bacteroidota</taxon>
        <taxon>Cytophagia</taxon>
        <taxon>Cytophagales</taxon>
        <taxon>Spirosomataceae</taxon>
        <taxon>Dyadobacter</taxon>
    </lineage>
</organism>
<evidence type="ECO:0000256" key="1">
    <source>
        <dbReference type="SAM" id="Phobius"/>
    </source>
</evidence>
<dbReference type="RefSeq" id="WP_234653625.1">
    <property type="nucleotide sequence ID" value="NZ_CP094997.1"/>
</dbReference>
<keyword evidence="3" id="KW-1185">Reference proteome</keyword>
<dbReference type="EMBL" id="JAJTTC010000001">
    <property type="protein sequence ID" value="MCF0060695.1"/>
    <property type="molecule type" value="Genomic_DNA"/>
</dbReference>
<sequence length="59" mass="6513">MKYFLKIVAVIIVITYSLRLVNAQSDLLVFGGLAIIGGAVYLLATDLNQFFSSFKSKIQ</sequence>
<evidence type="ECO:0000313" key="2">
    <source>
        <dbReference type="EMBL" id="MCF0060695.1"/>
    </source>
</evidence>